<protein>
    <submittedName>
        <fullName evidence="1">Uncharacterized protein</fullName>
    </submittedName>
</protein>
<sequence length="86" mass="10142">MLACRVARRQWHMEPQNAGAEKYVTHHVIMVFQGLFEFLENGDTSFCLDRTKINMDYPKFEITNSIDDTRGYVDSGTNRNQKRRKL</sequence>
<comment type="caution">
    <text evidence="1">The sequence shown here is derived from an EMBL/GenBank/DDBJ whole genome shotgun (WGS) entry which is preliminary data.</text>
</comment>
<dbReference type="EMBL" id="JAOPGA020000118">
    <property type="protein sequence ID" value="KAL0476920.1"/>
    <property type="molecule type" value="Genomic_DNA"/>
</dbReference>
<reference evidence="1 2" key="1">
    <citation type="submission" date="2024-03" db="EMBL/GenBank/DDBJ databases">
        <title>The Acrasis kona genome and developmental transcriptomes reveal deep origins of eukaryotic multicellular pathways.</title>
        <authorList>
            <person name="Sheikh S."/>
            <person name="Fu C.-J."/>
            <person name="Brown M.W."/>
            <person name="Baldauf S.L."/>
        </authorList>
    </citation>
    <scope>NUCLEOTIDE SEQUENCE [LARGE SCALE GENOMIC DNA]</scope>
    <source>
        <strain evidence="1 2">ATCC MYA-3509</strain>
    </source>
</reference>
<accession>A0AAW2YIW7</accession>
<evidence type="ECO:0000313" key="1">
    <source>
        <dbReference type="EMBL" id="KAL0476920.1"/>
    </source>
</evidence>
<organism evidence="1 2">
    <name type="scientific">Acrasis kona</name>
    <dbReference type="NCBI Taxonomy" id="1008807"/>
    <lineage>
        <taxon>Eukaryota</taxon>
        <taxon>Discoba</taxon>
        <taxon>Heterolobosea</taxon>
        <taxon>Tetramitia</taxon>
        <taxon>Eutetramitia</taxon>
        <taxon>Acrasidae</taxon>
        <taxon>Acrasis</taxon>
    </lineage>
</organism>
<dbReference type="AlphaFoldDB" id="A0AAW2YIW7"/>
<proteinExistence type="predicted"/>
<name>A0AAW2YIW7_9EUKA</name>
<dbReference type="Proteomes" id="UP001431209">
    <property type="component" value="Unassembled WGS sequence"/>
</dbReference>
<keyword evidence="2" id="KW-1185">Reference proteome</keyword>
<gene>
    <name evidence="1" type="ORF">AKO1_006478</name>
</gene>
<evidence type="ECO:0000313" key="2">
    <source>
        <dbReference type="Proteomes" id="UP001431209"/>
    </source>
</evidence>